<feature type="domain" description="Amine oxidase" evidence="1">
    <location>
        <begin position="12"/>
        <end position="368"/>
    </location>
</feature>
<dbReference type="EMBL" id="CP112998">
    <property type="protein sequence ID" value="WAC13990.1"/>
    <property type="molecule type" value="Genomic_DNA"/>
</dbReference>
<dbReference type="InterPro" id="IPR002937">
    <property type="entry name" value="Amino_oxidase"/>
</dbReference>
<keyword evidence="3" id="KW-1185">Reference proteome</keyword>
<dbReference type="KEGG" id="dpf:ON006_08500"/>
<name>A0A9E8NC90_9BACT</name>
<sequence>MKKIAIIGAGPAGLTAAYELSKRNYQVDIFEAQDSVGGMSRTITLWNCLVDIGPHRFFSSNRQINELWLEVAGDDYQMINRQTRIFYKNRFFHYPLKPFNAFKNLGPYETLRCIISYGQQKIAPVPFNGDFESWVTRRFGKRLFVIFFKNYSEKLWGIKCTELDADFATQRIKKLSLYEAIKNGFSGDSAQHKTLVDQFAYPSKGTGMIYERMADHIKKNNGQIFLKTKVKRVIVKDSIACGIELEDGTIKNYDAVISTMPLTNLANTIENVSLSVKEAVAKLKFRNTIVVYLLVDGEGLFTDQWLYIHSAELRVGRITNFRNWLPGLYGDSKKTILALELWCNSEDEIWNYPDEKLIEIAKSDLKKTGLAGVKVIDEGFIYRIPRCYPVYSKGYMEALLPVQEYLSGIKNLYPVGRYGAFKYNNQDHSILMGMLAARKIDGEQNIDLWGINTDYENYQESTTITETGLKHNHKNNSPQH</sequence>
<dbReference type="InterPro" id="IPR036188">
    <property type="entry name" value="FAD/NAD-bd_sf"/>
</dbReference>
<reference evidence="2" key="1">
    <citation type="submission" date="2022-11" db="EMBL/GenBank/DDBJ databases">
        <title>Dyadobacter pollutisoli sp. nov., isolated from plastic dumped soil.</title>
        <authorList>
            <person name="Kim J.M."/>
            <person name="Kim K.R."/>
            <person name="Lee J.K."/>
            <person name="Hao L."/>
            <person name="Jeon C.O."/>
        </authorList>
    </citation>
    <scope>NUCLEOTIDE SEQUENCE</scope>
    <source>
        <strain evidence="2">U1</strain>
    </source>
</reference>
<evidence type="ECO:0000313" key="3">
    <source>
        <dbReference type="Proteomes" id="UP001164653"/>
    </source>
</evidence>
<dbReference type="GO" id="GO:0016491">
    <property type="term" value="F:oxidoreductase activity"/>
    <property type="evidence" value="ECO:0007669"/>
    <property type="project" value="InterPro"/>
</dbReference>
<dbReference type="AlphaFoldDB" id="A0A9E8NC90"/>
<dbReference type="NCBIfam" id="NF005548">
    <property type="entry name" value="PRK07208.1-4"/>
    <property type="match status" value="1"/>
</dbReference>
<dbReference type="Proteomes" id="UP001164653">
    <property type="component" value="Chromosome"/>
</dbReference>
<dbReference type="SUPFAM" id="SSF51905">
    <property type="entry name" value="FAD/NAD(P)-binding domain"/>
    <property type="match status" value="1"/>
</dbReference>
<dbReference type="Gene3D" id="3.50.50.60">
    <property type="entry name" value="FAD/NAD(P)-binding domain"/>
    <property type="match status" value="1"/>
</dbReference>
<gene>
    <name evidence="2" type="ORF">ON006_08500</name>
</gene>
<dbReference type="Pfam" id="PF01593">
    <property type="entry name" value="Amino_oxidase"/>
    <property type="match status" value="1"/>
</dbReference>
<proteinExistence type="predicted"/>
<organism evidence="2 3">
    <name type="scientific">Dyadobacter pollutisoli</name>
    <dbReference type="NCBI Taxonomy" id="2910158"/>
    <lineage>
        <taxon>Bacteria</taxon>
        <taxon>Pseudomonadati</taxon>
        <taxon>Bacteroidota</taxon>
        <taxon>Cytophagia</taxon>
        <taxon>Cytophagales</taxon>
        <taxon>Spirosomataceae</taxon>
        <taxon>Dyadobacter</taxon>
    </lineage>
</organism>
<dbReference type="PRINTS" id="PR00419">
    <property type="entry name" value="ADXRDTASE"/>
</dbReference>
<evidence type="ECO:0000313" key="2">
    <source>
        <dbReference type="EMBL" id="WAC13990.1"/>
    </source>
</evidence>
<dbReference type="GO" id="GO:0005829">
    <property type="term" value="C:cytosol"/>
    <property type="evidence" value="ECO:0007669"/>
    <property type="project" value="TreeGrafter"/>
</dbReference>
<protein>
    <submittedName>
        <fullName evidence="2">FAD-dependent oxidoreductase</fullName>
    </submittedName>
</protein>
<dbReference type="GO" id="GO:0008767">
    <property type="term" value="F:UDP-galactopyranose mutase activity"/>
    <property type="evidence" value="ECO:0007669"/>
    <property type="project" value="TreeGrafter"/>
</dbReference>
<dbReference type="RefSeq" id="WP_244818902.1">
    <property type="nucleotide sequence ID" value="NZ_CP112998.1"/>
</dbReference>
<evidence type="ECO:0000259" key="1">
    <source>
        <dbReference type="Pfam" id="PF01593"/>
    </source>
</evidence>
<accession>A0A9E8NC90</accession>
<dbReference type="PANTHER" id="PTHR21197">
    <property type="entry name" value="UDP-GALACTOPYRANOSE MUTASE"/>
    <property type="match status" value="1"/>
</dbReference>
<dbReference type="PANTHER" id="PTHR21197:SF0">
    <property type="entry name" value="UDP-GALACTOPYRANOSE MUTASE"/>
    <property type="match status" value="1"/>
</dbReference>
<dbReference type="GO" id="GO:0050660">
    <property type="term" value="F:flavin adenine dinucleotide binding"/>
    <property type="evidence" value="ECO:0007669"/>
    <property type="project" value="TreeGrafter"/>
</dbReference>